<evidence type="ECO:0000256" key="11">
    <source>
        <dbReference type="ARBA" id="ARBA00022771"/>
    </source>
</evidence>
<dbReference type="Pfam" id="PF07574">
    <property type="entry name" value="SMC_Nse1"/>
    <property type="match status" value="1"/>
</dbReference>
<keyword evidence="10 18" id="KW-0227">DNA damage</keyword>
<keyword evidence="14" id="KW-0832">Ubl conjugation</keyword>
<evidence type="ECO:0000256" key="9">
    <source>
        <dbReference type="ARBA" id="ARBA00022723"/>
    </source>
</evidence>
<comment type="subunit">
    <text evidence="18">Component of the Smc5-Smc6 complex.</text>
</comment>
<evidence type="ECO:0000256" key="5">
    <source>
        <dbReference type="ARBA" id="ARBA00012483"/>
    </source>
</evidence>
<dbReference type="InterPro" id="IPR036388">
    <property type="entry name" value="WH-like_DNA-bd_sf"/>
</dbReference>
<dbReference type="RefSeq" id="XP_062876793.1">
    <property type="nucleotide sequence ID" value="XM_063020723.1"/>
</dbReference>
<dbReference type="Proteomes" id="UP001338582">
    <property type="component" value="Chromosome 2"/>
</dbReference>
<evidence type="ECO:0000256" key="12">
    <source>
        <dbReference type="ARBA" id="ARBA00022786"/>
    </source>
</evidence>
<dbReference type="GO" id="GO:0000724">
    <property type="term" value="P:double-strand break repair via homologous recombination"/>
    <property type="evidence" value="ECO:0007669"/>
    <property type="project" value="TreeGrafter"/>
</dbReference>
<dbReference type="KEGG" id="asau:88172748"/>
<evidence type="ECO:0000256" key="15">
    <source>
        <dbReference type="ARBA" id="ARBA00023172"/>
    </source>
</evidence>
<protein>
    <recommendedName>
        <fullName evidence="6 18">Non-structural maintenance of chromosomes element 1 homolog</fullName>
        <ecNumber evidence="5 18">2.3.2.27</ecNumber>
    </recommendedName>
</protein>
<keyword evidence="7" id="KW-0158">Chromosome</keyword>
<comment type="catalytic activity">
    <reaction evidence="1 18">
        <text>S-ubiquitinyl-[E2 ubiquitin-conjugating enzyme]-L-cysteine + [acceptor protein]-L-lysine = [E2 ubiquitin-conjugating enzyme]-L-cysteine + N(6)-ubiquitinyl-[acceptor protein]-L-lysine.</text>
        <dbReference type="EC" id="2.3.2.27"/>
    </reaction>
</comment>
<dbReference type="PANTHER" id="PTHR20973:SF0">
    <property type="entry name" value="NON-STRUCTURAL MAINTENANCE OF CHROMOSOMES ELEMENT 1 HOMOLOG"/>
    <property type="match status" value="1"/>
</dbReference>
<sequence>MWSHVTRHVTFPPSAHSLYIEPVFTICKSVTKSMDQYGEIHRILVTYVRAVRTVPADVLTRKAEILGAKFGLETEPQVLLRDLISTINVNIEKLGFKIDVVRDQDTSVVRYVFVNTRFDEFIQGCTAYTPAELDAIKHLIDSIVESREYAYSVLYAMAKQQTTAVLKQRTSDAVVLLRRLVEDGWFEMTDLDRMVLSLLCLAELRTYLDDKYGVLTDSDAQGKLLRCNVCEELATMGRKCRGCHVAFHHKCYTVYERGHDQCPNGQCRESIRETVVVGPN</sequence>
<dbReference type="InterPro" id="IPR014857">
    <property type="entry name" value="Nse1_RING_C4HC3-type"/>
</dbReference>
<comment type="similarity">
    <text evidence="4 18">Belongs to the NSE1 family.</text>
</comment>
<keyword evidence="15 18" id="KW-0233">DNA recombination</keyword>
<keyword evidence="21" id="KW-1185">Reference proteome</keyword>
<dbReference type="PROSITE" id="PS50081">
    <property type="entry name" value="ZF_DAG_PE_2"/>
    <property type="match status" value="1"/>
</dbReference>
<accession>A0AAX4H7B6</accession>
<gene>
    <name evidence="20" type="ORF">PUMCH_001683</name>
</gene>
<dbReference type="GO" id="GO:0030915">
    <property type="term" value="C:Smc5-Smc6 complex"/>
    <property type="evidence" value="ECO:0007669"/>
    <property type="project" value="UniProtKB-UniRule"/>
</dbReference>
<evidence type="ECO:0000256" key="17">
    <source>
        <dbReference type="ARBA" id="ARBA00023242"/>
    </source>
</evidence>
<evidence type="ECO:0000256" key="3">
    <source>
        <dbReference type="ARBA" id="ARBA00004286"/>
    </source>
</evidence>
<keyword evidence="12 18" id="KW-0833">Ubl conjugation pathway</keyword>
<feature type="domain" description="Phorbol-ester/DAG-type" evidence="19">
    <location>
        <begin position="209"/>
        <end position="262"/>
    </location>
</feature>
<keyword evidence="17 18" id="KW-0539">Nucleus</keyword>
<keyword evidence="9 18" id="KW-0479">Metal-binding</keyword>
<keyword evidence="8 18" id="KW-0808">Transferase</keyword>
<dbReference type="Gene3D" id="3.30.40.10">
    <property type="entry name" value="Zinc/RING finger domain, C3HC4 (zinc finger)"/>
    <property type="match status" value="1"/>
</dbReference>
<dbReference type="InterPro" id="IPR011513">
    <property type="entry name" value="Nse1"/>
</dbReference>
<evidence type="ECO:0000256" key="16">
    <source>
        <dbReference type="ARBA" id="ARBA00023204"/>
    </source>
</evidence>
<dbReference type="GeneID" id="88172748"/>
<organism evidence="20 21">
    <name type="scientific">Australozyma saopauloensis</name>
    <dbReference type="NCBI Taxonomy" id="291208"/>
    <lineage>
        <taxon>Eukaryota</taxon>
        <taxon>Fungi</taxon>
        <taxon>Dikarya</taxon>
        <taxon>Ascomycota</taxon>
        <taxon>Saccharomycotina</taxon>
        <taxon>Pichiomycetes</taxon>
        <taxon>Metschnikowiaceae</taxon>
        <taxon>Australozyma</taxon>
    </lineage>
</organism>
<dbReference type="GO" id="GO:0005634">
    <property type="term" value="C:nucleus"/>
    <property type="evidence" value="ECO:0007669"/>
    <property type="project" value="UniProtKB-SubCell"/>
</dbReference>
<proteinExistence type="inferred from homology"/>
<evidence type="ECO:0000256" key="6">
    <source>
        <dbReference type="ARBA" id="ARBA00019422"/>
    </source>
</evidence>
<dbReference type="Gene3D" id="1.10.10.10">
    <property type="entry name" value="Winged helix-like DNA-binding domain superfamily/Winged helix DNA-binding domain"/>
    <property type="match status" value="1"/>
</dbReference>
<evidence type="ECO:0000256" key="13">
    <source>
        <dbReference type="ARBA" id="ARBA00022833"/>
    </source>
</evidence>
<dbReference type="EC" id="2.3.2.27" evidence="5 18"/>
<dbReference type="EMBL" id="CP138895">
    <property type="protein sequence ID" value="WPK24410.1"/>
    <property type="molecule type" value="Genomic_DNA"/>
</dbReference>
<dbReference type="InterPro" id="IPR013083">
    <property type="entry name" value="Znf_RING/FYVE/PHD"/>
</dbReference>
<evidence type="ECO:0000313" key="20">
    <source>
        <dbReference type="EMBL" id="WPK24410.1"/>
    </source>
</evidence>
<dbReference type="GO" id="GO:0061630">
    <property type="term" value="F:ubiquitin protein ligase activity"/>
    <property type="evidence" value="ECO:0007669"/>
    <property type="project" value="UniProtKB-EC"/>
</dbReference>
<evidence type="ECO:0000256" key="4">
    <source>
        <dbReference type="ARBA" id="ARBA00010258"/>
    </source>
</evidence>
<evidence type="ECO:0000256" key="14">
    <source>
        <dbReference type="ARBA" id="ARBA00022843"/>
    </source>
</evidence>
<evidence type="ECO:0000256" key="7">
    <source>
        <dbReference type="ARBA" id="ARBA00022454"/>
    </source>
</evidence>
<evidence type="ECO:0000256" key="1">
    <source>
        <dbReference type="ARBA" id="ARBA00000900"/>
    </source>
</evidence>
<evidence type="ECO:0000256" key="2">
    <source>
        <dbReference type="ARBA" id="ARBA00004123"/>
    </source>
</evidence>
<dbReference type="Pfam" id="PF08746">
    <property type="entry name" value="zf-RING-like"/>
    <property type="match status" value="1"/>
</dbReference>
<comment type="function">
    <text evidence="18">Acts in a DNA repair pathway for removal of UV-induced DNA damage that is distinct from classical nucleotide excision repair and in repair of ionizing radiation damage. Functions in homologous recombination repair of DNA double strand breaks and in recovery of stalled replication forks.</text>
</comment>
<dbReference type="InterPro" id="IPR002219">
    <property type="entry name" value="PKC_DAG/PE"/>
</dbReference>
<evidence type="ECO:0000313" key="21">
    <source>
        <dbReference type="Proteomes" id="UP001338582"/>
    </source>
</evidence>
<dbReference type="GO" id="GO:0008270">
    <property type="term" value="F:zinc ion binding"/>
    <property type="evidence" value="ECO:0007669"/>
    <property type="project" value="UniProtKB-KW"/>
</dbReference>
<reference evidence="20 21" key="1">
    <citation type="submission" date="2023-10" db="EMBL/GenBank/DDBJ databases">
        <title>Draft Genome Sequence of Candida saopaulonensis from a very Premature Infant with Sepsis.</title>
        <authorList>
            <person name="Ning Y."/>
            <person name="Dai R."/>
            <person name="Xiao M."/>
            <person name="Xu Y."/>
            <person name="Yan Q."/>
            <person name="Zhang L."/>
        </authorList>
    </citation>
    <scope>NUCLEOTIDE SEQUENCE [LARGE SCALE GENOMIC DNA]</scope>
    <source>
        <strain evidence="20 21">19XY460</strain>
    </source>
</reference>
<evidence type="ECO:0000259" key="19">
    <source>
        <dbReference type="PROSITE" id="PS50081"/>
    </source>
</evidence>
<evidence type="ECO:0000256" key="8">
    <source>
        <dbReference type="ARBA" id="ARBA00022679"/>
    </source>
</evidence>
<keyword evidence="16 18" id="KW-0234">DNA repair</keyword>
<evidence type="ECO:0000256" key="10">
    <source>
        <dbReference type="ARBA" id="ARBA00022763"/>
    </source>
</evidence>
<keyword evidence="13 18" id="KW-0862">Zinc</keyword>
<comment type="subcellular location">
    <subcellularLocation>
        <location evidence="3">Chromosome</location>
    </subcellularLocation>
    <subcellularLocation>
        <location evidence="2 18">Nucleus</location>
    </subcellularLocation>
</comment>
<evidence type="ECO:0000256" key="18">
    <source>
        <dbReference type="RuleBase" id="RU368018"/>
    </source>
</evidence>
<dbReference type="AlphaFoldDB" id="A0AAX4H7B6"/>
<dbReference type="PANTHER" id="PTHR20973">
    <property type="entry name" value="NON-SMC ELEMENT 1-RELATED"/>
    <property type="match status" value="1"/>
</dbReference>
<keyword evidence="11 18" id="KW-0863">Zinc-finger</keyword>
<name>A0AAX4H7B6_9ASCO</name>